<proteinExistence type="predicted"/>
<evidence type="ECO:0000256" key="1">
    <source>
        <dbReference type="SAM" id="Phobius"/>
    </source>
</evidence>
<dbReference type="AlphaFoldDB" id="A0A1V1NZF3"/>
<gene>
    <name evidence="3" type="ORF">OMM_04870</name>
</gene>
<comment type="caution">
    <text evidence="3">The sequence shown here is derived from an EMBL/GenBank/DDBJ whole genome shotgun (WGS) entry which is preliminary data.</text>
</comment>
<evidence type="ECO:0000313" key="4">
    <source>
        <dbReference type="Proteomes" id="UP000189670"/>
    </source>
</evidence>
<sequence>MISFICKTLQSFRFVFSRTTTWILFCSVVLGFIGANEMVGITSFCRFYSVDEGGYNAFIHFFRCSSWSLAAVMLHWEKFVLLQNKAVLIDERVIMLGDHTYVPKDGRRMPGVVTLRQNSETQSKPSYFRGHCWGAICLLVGSFTTPFCLPLILSLHQGHVHIGTGNTKNENKQTLVTRIVQTALDISIRNGLPGILILDAYFPAGVAFKLSNSVWSIALKQPLMTLIIRAKKNYVAYLPADISKKEGPGRPRKYGEKVKLMEVFDQEQLFQKVVCTIYGKTEEVLILTADLFWKPSCSLIRFVFAMTSRGPIVLMCSDLTMSPINALELYSKRIRIETMFDMLKNLLCVFRYRFWTKKLPAESRKPKKNKKLKNPPTTSLPTIKKCWDAYEKFVMLGVISLGLLQLISLKFSESVWNQFSGFLRSRSRDIPSERTTKIVISNLLAMNFSSFALTGILLKIQDYFIRKKYPNKNIDKNTVWKHMNLDSNKLIF</sequence>
<evidence type="ECO:0000313" key="3">
    <source>
        <dbReference type="EMBL" id="ETR67924.1"/>
    </source>
</evidence>
<reference evidence="4" key="1">
    <citation type="submission" date="2012-11" db="EMBL/GenBank/DDBJ databases">
        <authorList>
            <person name="Lucero-Rivera Y.E."/>
            <person name="Tovar-Ramirez D."/>
        </authorList>
    </citation>
    <scope>NUCLEOTIDE SEQUENCE [LARGE SCALE GENOMIC DNA]</scope>
    <source>
        <strain evidence="4">Araruama</strain>
    </source>
</reference>
<evidence type="ECO:0000259" key="2">
    <source>
        <dbReference type="Pfam" id="PF13546"/>
    </source>
</evidence>
<dbReference type="EMBL" id="ATBP01001155">
    <property type="protein sequence ID" value="ETR67924.1"/>
    <property type="molecule type" value="Genomic_DNA"/>
</dbReference>
<organism evidence="3 4">
    <name type="scientific">Candidatus Magnetoglobus multicellularis str. Araruama</name>
    <dbReference type="NCBI Taxonomy" id="890399"/>
    <lineage>
        <taxon>Bacteria</taxon>
        <taxon>Pseudomonadati</taxon>
        <taxon>Thermodesulfobacteriota</taxon>
        <taxon>Desulfobacteria</taxon>
        <taxon>Desulfobacterales</taxon>
        <taxon>Desulfobacteraceae</taxon>
        <taxon>Candidatus Magnetoglobus</taxon>
    </lineage>
</organism>
<keyword evidence="1" id="KW-1133">Transmembrane helix</keyword>
<dbReference type="Proteomes" id="UP000189670">
    <property type="component" value="Unassembled WGS sequence"/>
</dbReference>
<accession>A0A1V1NZF3</accession>
<protein>
    <recommendedName>
        <fullName evidence="2">Transposase IS701-like DDE domain-containing protein</fullName>
    </recommendedName>
</protein>
<keyword evidence="1" id="KW-0472">Membrane</keyword>
<dbReference type="InterPro" id="IPR038721">
    <property type="entry name" value="IS701-like_DDE_dom"/>
</dbReference>
<dbReference type="Pfam" id="PF13546">
    <property type="entry name" value="DDE_5"/>
    <property type="match status" value="1"/>
</dbReference>
<name>A0A1V1NZF3_9BACT</name>
<keyword evidence="1" id="KW-0812">Transmembrane</keyword>
<feature type="transmembrane region" description="Helical" evidence="1">
    <location>
        <begin position="12"/>
        <end position="35"/>
    </location>
</feature>
<feature type="domain" description="Transposase IS701-like DDE" evidence="2">
    <location>
        <begin position="52"/>
        <end position="264"/>
    </location>
</feature>